<keyword evidence="7" id="KW-0614">Plasmid</keyword>
<dbReference type="InterPro" id="IPR010998">
    <property type="entry name" value="Integrase_recombinase_N"/>
</dbReference>
<evidence type="ECO:0000256" key="4">
    <source>
        <dbReference type="PROSITE-ProRule" id="PRU01248"/>
    </source>
</evidence>
<keyword evidence="3" id="KW-0233">DNA recombination</keyword>
<evidence type="ECO:0000256" key="1">
    <source>
        <dbReference type="ARBA" id="ARBA00022908"/>
    </source>
</evidence>
<dbReference type="InterPro" id="IPR011010">
    <property type="entry name" value="DNA_brk_join_enz"/>
</dbReference>
<dbReference type="PROSITE" id="PS51898">
    <property type="entry name" value="TYR_RECOMBINASE"/>
    <property type="match status" value="1"/>
</dbReference>
<evidence type="ECO:0000256" key="3">
    <source>
        <dbReference type="ARBA" id="ARBA00023172"/>
    </source>
</evidence>
<dbReference type="Pfam" id="PF02899">
    <property type="entry name" value="Phage_int_SAM_1"/>
    <property type="match status" value="1"/>
</dbReference>
<keyword evidence="1" id="KW-0229">DNA integration</keyword>
<dbReference type="InterPro" id="IPR044068">
    <property type="entry name" value="CB"/>
</dbReference>
<organism evidence="7 8">
    <name type="scientific">Rhodococcus pseudokoreensis</name>
    <dbReference type="NCBI Taxonomy" id="2811421"/>
    <lineage>
        <taxon>Bacteria</taxon>
        <taxon>Bacillati</taxon>
        <taxon>Actinomycetota</taxon>
        <taxon>Actinomycetes</taxon>
        <taxon>Mycobacteriales</taxon>
        <taxon>Nocardiaceae</taxon>
        <taxon>Rhodococcus</taxon>
    </lineage>
</organism>
<sequence>MSPIAPTLQSFFIDRLAKQRRVSPRTIASYRDSLKLLFVFVQETTGKKPSALSWEDLDTETIVAFLDHLETERHNSPRTRNLRLTAIRSLFTYAALRHPEHAALIQRVLAIPAQRFDKQLVSFLTAAEIDAVIAAPDRGRWEGRRDRALLLVALQTGLRVSELTGLDCADITLGAGANVRCVGKGRKHRAIPLTSATQSVVCVWMAERAGRPDEPLFPTRTGRRLSTDAVQRLVHEHAVTAAQQCPSIRADKLHPHVLRHSCAMSLLRAGVDTAVIALWLGHSDIRSTNVYLHADMTIKQRALELTAQTATPPGRYRPNDALLAFLEGL</sequence>
<reference evidence="7 8" key="2">
    <citation type="journal article" date="2022" name="Arch. Microbiol.">
        <title>Rhodococcus pseudokoreensis sp. nov. isolated from the rhizosphere of young M26 apple rootstocks.</title>
        <authorList>
            <person name="Kampfer P."/>
            <person name="Glaeser S.P."/>
            <person name="Blom J."/>
            <person name="Wolf J."/>
            <person name="Benning S."/>
            <person name="Schloter M."/>
            <person name="Neumann-Schaal M."/>
        </authorList>
    </citation>
    <scope>NUCLEOTIDE SEQUENCE [LARGE SCALE GENOMIC DNA]</scope>
    <source>
        <strain evidence="7 8">R79</strain>
    </source>
</reference>
<evidence type="ECO:0000313" key="8">
    <source>
        <dbReference type="Proteomes" id="UP000662986"/>
    </source>
</evidence>
<dbReference type="InterPro" id="IPR002104">
    <property type="entry name" value="Integrase_catalytic"/>
</dbReference>
<dbReference type="PANTHER" id="PTHR30349:SF81">
    <property type="entry name" value="TYROSINE RECOMBINASE XERC"/>
    <property type="match status" value="1"/>
</dbReference>
<feature type="domain" description="Tyr recombinase" evidence="5">
    <location>
        <begin position="119"/>
        <end position="304"/>
    </location>
</feature>
<reference evidence="7 8" key="1">
    <citation type="journal article" date="2021" name="Microbiol. Resour. Announc.">
        <title>Complete Genome Sequences of Two Rhodococcus sp. Strains with Large and Linear Chromosomes, Isolated from Apple Rhizosphere.</title>
        <authorList>
            <person name="Benning S."/>
            <person name="Brugnone N."/>
            <person name="Siani R."/>
            <person name="Kublik S."/>
            <person name="Schloter M."/>
            <person name="Rad V."/>
        </authorList>
    </citation>
    <scope>NUCLEOTIDE SEQUENCE [LARGE SCALE GENOMIC DNA]</scope>
    <source>
        <strain evidence="7 8">R79</strain>
    </source>
</reference>
<geneLocation type="plasmid" evidence="7 8">
    <name>unnamed5</name>
</geneLocation>
<dbReference type="Gene3D" id="1.10.443.10">
    <property type="entry name" value="Intergrase catalytic core"/>
    <property type="match status" value="1"/>
</dbReference>
<dbReference type="PANTHER" id="PTHR30349">
    <property type="entry name" value="PHAGE INTEGRASE-RELATED"/>
    <property type="match status" value="1"/>
</dbReference>
<name>A0A974VX89_9NOCA</name>
<dbReference type="SUPFAM" id="SSF56349">
    <property type="entry name" value="DNA breaking-rejoining enzymes"/>
    <property type="match status" value="1"/>
</dbReference>
<evidence type="ECO:0000313" key="7">
    <source>
        <dbReference type="EMBL" id="QSE87388.1"/>
    </source>
</evidence>
<proteinExistence type="predicted"/>
<evidence type="ECO:0000256" key="2">
    <source>
        <dbReference type="ARBA" id="ARBA00023125"/>
    </source>
</evidence>
<dbReference type="InterPro" id="IPR050090">
    <property type="entry name" value="Tyrosine_recombinase_XerCD"/>
</dbReference>
<gene>
    <name evidence="7" type="ORF">JWS13_01715</name>
</gene>
<keyword evidence="8" id="KW-1185">Reference proteome</keyword>
<dbReference type="InterPro" id="IPR004107">
    <property type="entry name" value="Integrase_SAM-like_N"/>
</dbReference>
<keyword evidence="2 4" id="KW-0238">DNA-binding</keyword>
<evidence type="ECO:0000259" key="6">
    <source>
        <dbReference type="PROSITE" id="PS51900"/>
    </source>
</evidence>
<dbReference type="InterPro" id="IPR013762">
    <property type="entry name" value="Integrase-like_cat_sf"/>
</dbReference>
<feature type="domain" description="Core-binding (CB)" evidence="6">
    <location>
        <begin position="2"/>
        <end position="95"/>
    </location>
</feature>
<accession>A0A974VX89</accession>
<dbReference type="Proteomes" id="UP000662986">
    <property type="component" value="Plasmid unnamed5"/>
</dbReference>
<dbReference type="Gene3D" id="1.10.150.130">
    <property type="match status" value="1"/>
</dbReference>
<dbReference type="RefSeq" id="WP_206004082.1">
    <property type="nucleotide sequence ID" value="NZ_CP070614.1"/>
</dbReference>
<dbReference type="EMBL" id="CP070614">
    <property type="protein sequence ID" value="QSE87388.1"/>
    <property type="molecule type" value="Genomic_DNA"/>
</dbReference>
<dbReference type="Pfam" id="PF00589">
    <property type="entry name" value="Phage_integrase"/>
    <property type="match status" value="1"/>
</dbReference>
<protein>
    <submittedName>
        <fullName evidence="7">Site-specific integrase</fullName>
    </submittedName>
</protein>
<evidence type="ECO:0000259" key="5">
    <source>
        <dbReference type="PROSITE" id="PS51898"/>
    </source>
</evidence>
<dbReference type="PROSITE" id="PS51900">
    <property type="entry name" value="CB"/>
    <property type="match status" value="1"/>
</dbReference>